<name>A0ABS2Y8B9_POLSP</name>
<organism evidence="7 8">
    <name type="scientific">Polyodon spathula</name>
    <name type="common">North American paddlefish</name>
    <name type="synonym">Squalus spathula</name>
    <dbReference type="NCBI Taxonomy" id="7913"/>
    <lineage>
        <taxon>Eukaryota</taxon>
        <taxon>Metazoa</taxon>
        <taxon>Chordata</taxon>
        <taxon>Craniata</taxon>
        <taxon>Vertebrata</taxon>
        <taxon>Euteleostomi</taxon>
        <taxon>Actinopterygii</taxon>
        <taxon>Chondrostei</taxon>
        <taxon>Acipenseriformes</taxon>
        <taxon>Polyodontidae</taxon>
        <taxon>Polyodon</taxon>
    </lineage>
</organism>
<keyword evidence="3 5" id="KW-1133">Transmembrane helix</keyword>
<comment type="caution">
    <text evidence="7">The sequence shown here is derived from an EMBL/GenBank/DDBJ whole genome shotgun (WGS) entry which is preliminary data.</text>
</comment>
<proteinExistence type="predicted"/>
<keyword evidence="4 5" id="KW-0472">Membrane</keyword>
<comment type="subcellular location">
    <subcellularLocation>
        <location evidence="1">Membrane</location>
        <topology evidence="1">Multi-pass membrane protein</topology>
    </subcellularLocation>
</comment>
<dbReference type="Pfam" id="PF00003">
    <property type="entry name" value="7tm_3"/>
    <property type="match status" value="1"/>
</dbReference>
<evidence type="ECO:0000256" key="5">
    <source>
        <dbReference type="SAM" id="Phobius"/>
    </source>
</evidence>
<evidence type="ECO:0000256" key="1">
    <source>
        <dbReference type="ARBA" id="ARBA00004141"/>
    </source>
</evidence>
<feature type="transmembrane region" description="Helical" evidence="5">
    <location>
        <begin position="12"/>
        <end position="32"/>
    </location>
</feature>
<keyword evidence="2 5" id="KW-0812">Transmembrane</keyword>
<feature type="domain" description="G-protein coupled receptors family 3 profile" evidence="6">
    <location>
        <begin position="1"/>
        <end position="106"/>
    </location>
</feature>
<dbReference type="PROSITE" id="PS50259">
    <property type="entry name" value="G_PROTEIN_RECEP_F3_4"/>
    <property type="match status" value="1"/>
</dbReference>
<sequence>MKHFRPVHQSMTVAATILIQIVISLGFVLSSLPSVEKNREAVTAKNILECQEDSELTLFCILGYIGFLAVVDFALAFLARNLPDNFKAAKFIILLVFVVMWIFFIH</sequence>
<evidence type="ECO:0000259" key="6">
    <source>
        <dbReference type="PROSITE" id="PS50259"/>
    </source>
</evidence>
<dbReference type="InterPro" id="IPR017978">
    <property type="entry name" value="GPCR_3_C"/>
</dbReference>
<evidence type="ECO:0000313" key="8">
    <source>
        <dbReference type="Proteomes" id="UP001166093"/>
    </source>
</evidence>
<accession>A0ABS2Y8B9</accession>
<feature type="transmembrane region" description="Helical" evidence="5">
    <location>
        <begin position="56"/>
        <end position="79"/>
    </location>
</feature>
<feature type="transmembrane region" description="Helical" evidence="5">
    <location>
        <begin position="88"/>
        <end position="105"/>
    </location>
</feature>
<feature type="non-terminal residue" evidence="7">
    <location>
        <position position="1"/>
    </location>
</feature>
<dbReference type="PANTHER" id="PTHR24061">
    <property type="entry name" value="CALCIUM-SENSING RECEPTOR-RELATED"/>
    <property type="match status" value="1"/>
</dbReference>
<evidence type="ECO:0000256" key="3">
    <source>
        <dbReference type="ARBA" id="ARBA00022989"/>
    </source>
</evidence>
<keyword evidence="8" id="KW-1185">Reference proteome</keyword>
<reference evidence="7" key="1">
    <citation type="journal article" date="2021" name="Cell">
        <title>Tracing the genetic footprints of vertebrate landing in non-teleost ray-finned fishes.</title>
        <authorList>
            <person name="Bi X."/>
            <person name="Wang K."/>
            <person name="Yang L."/>
            <person name="Pan H."/>
            <person name="Jiang H."/>
            <person name="Wei Q."/>
            <person name="Fang M."/>
            <person name="Yu H."/>
            <person name="Zhu C."/>
            <person name="Cai Y."/>
            <person name="He Y."/>
            <person name="Gan X."/>
            <person name="Zeng H."/>
            <person name="Yu D."/>
            <person name="Zhu Y."/>
            <person name="Jiang H."/>
            <person name="Qiu Q."/>
            <person name="Yang H."/>
            <person name="Zhang Y.E."/>
            <person name="Wang W."/>
            <person name="Zhu M."/>
            <person name="He S."/>
            <person name="Zhang G."/>
        </authorList>
    </citation>
    <scope>NUCLEOTIDE SEQUENCE</scope>
    <source>
        <strain evidence="7">Pddl_001</strain>
    </source>
</reference>
<evidence type="ECO:0000313" key="7">
    <source>
        <dbReference type="EMBL" id="MBN3282957.1"/>
    </source>
</evidence>
<dbReference type="EMBL" id="JAAWVQ010122355">
    <property type="protein sequence ID" value="MBN3282957.1"/>
    <property type="molecule type" value="Genomic_DNA"/>
</dbReference>
<evidence type="ECO:0000256" key="2">
    <source>
        <dbReference type="ARBA" id="ARBA00022692"/>
    </source>
</evidence>
<protein>
    <submittedName>
        <fullName evidence="7">GPC6A protein</fullName>
    </submittedName>
</protein>
<dbReference type="PANTHER" id="PTHR24061:SF581">
    <property type="entry name" value="G-PROTEIN COUPLED RECEPTORS FAMILY 3 PROFILE DOMAIN-CONTAINING PROTEIN"/>
    <property type="match status" value="1"/>
</dbReference>
<feature type="non-terminal residue" evidence="7">
    <location>
        <position position="106"/>
    </location>
</feature>
<dbReference type="InterPro" id="IPR000068">
    <property type="entry name" value="GPCR_3_Ca_sens_rcpt-rel"/>
</dbReference>
<evidence type="ECO:0000256" key="4">
    <source>
        <dbReference type="ARBA" id="ARBA00023136"/>
    </source>
</evidence>
<dbReference type="Proteomes" id="UP001166093">
    <property type="component" value="Unassembled WGS sequence"/>
</dbReference>
<gene>
    <name evidence="7" type="primary">Gprc6a_0</name>
    <name evidence="7" type="ORF">GTO93_0004835</name>
</gene>